<evidence type="ECO:0000313" key="2">
    <source>
        <dbReference type="Proteomes" id="UP000887565"/>
    </source>
</evidence>
<dbReference type="AlphaFoldDB" id="A0A915KEG2"/>
<accession>A0A915KEG2</accession>
<evidence type="ECO:0000313" key="3">
    <source>
        <dbReference type="WBParaSite" id="nRc.2.0.1.t37188-RA"/>
    </source>
</evidence>
<evidence type="ECO:0000256" key="1">
    <source>
        <dbReference type="SAM" id="MobiDB-lite"/>
    </source>
</evidence>
<sequence length="154" mass="17360">MQAFLILKRIEMHFTRFYMLSIVTTFIRRQSNDESCFLRTLLVEDLFRSKNIFEWQCCVCQSLQLKKGTQIGLKFLFNTLDIIAYKNDENILQHPMGKCLKELLSSTTSSKTGWATSGGADPSIGRVSENFSSTTLKRTSLPGSMNSSAVPSSV</sequence>
<name>A0A915KEG2_ROMCU</name>
<dbReference type="Proteomes" id="UP000887565">
    <property type="component" value="Unplaced"/>
</dbReference>
<reference evidence="3" key="1">
    <citation type="submission" date="2022-11" db="UniProtKB">
        <authorList>
            <consortium name="WormBaseParasite"/>
        </authorList>
    </citation>
    <scope>IDENTIFICATION</scope>
</reference>
<dbReference type="WBParaSite" id="nRc.2.0.1.t37188-RA">
    <property type="protein sequence ID" value="nRc.2.0.1.t37188-RA"/>
    <property type="gene ID" value="nRc.2.0.1.g37188"/>
</dbReference>
<feature type="region of interest" description="Disordered" evidence="1">
    <location>
        <begin position="135"/>
        <end position="154"/>
    </location>
</feature>
<protein>
    <submittedName>
        <fullName evidence="3">Uncharacterized protein</fullName>
    </submittedName>
</protein>
<organism evidence="2 3">
    <name type="scientific">Romanomermis culicivorax</name>
    <name type="common">Nematode worm</name>
    <dbReference type="NCBI Taxonomy" id="13658"/>
    <lineage>
        <taxon>Eukaryota</taxon>
        <taxon>Metazoa</taxon>
        <taxon>Ecdysozoa</taxon>
        <taxon>Nematoda</taxon>
        <taxon>Enoplea</taxon>
        <taxon>Dorylaimia</taxon>
        <taxon>Mermithida</taxon>
        <taxon>Mermithoidea</taxon>
        <taxon>Mermithidae</taxon>
        <taxon>Romanomermis</taxon>
    </lineage>
</organism>
<keyword evidence="2" id="KW-1185">Reference proteome</keyword>
<proteinExistence type="predicted"/>